<protein>
    <submittedName>
        <fullName evidence="2">T9SS type A sorting domain-containing protein</fullName>
    </submittedName>
</protein>
<dbReference type="Gene3D" id="2.60.40.10">
    <property type="entry name" value="Immunoglobulins"/>
    <property type="match status" value="1"/>
</dbReference>
<dbReference type="Pfam" id="PF18962">
    <property type="entry name" value="Por_Secre_tail"/>
    <property type="match status" value="1"/>
</dbReference>
<name>A0ABR7XGC8_9BACT</name>
<dbReference type="NCBIfam" id="TIGR04183">
    <property type="entry name" value="Por_Secre_tail"/>
    <property type="match status" value="1"/>
</dbReference>
<accession>A0ABR7XGC8</accession>
<feature type="domain" description="Secretion system C-terminal sorting" evidence="1">
    <location>
        <begin position="338"/>
        <end position="405"/>
    </location>
</feature>
<dbReference type="EMBL" id="JACXAJ010000003">
    <property type="protein sequence ID" value="MBD1397353.1"/>
    <property type="molecule type" value="Genomic_DNA"/>
</dbReference>
<evidence type="ECO:0000313" key="2">
    <source>
        <dbReference type="EMBL" id="MBD1397353.1"/>
    </source>
</evidence>
<reference evidence="2 3" key="1">
    <citation type="submission" date="2020-09" db="EMBL/GenBank/DDBJ databases">
        <title>Genome sequencing and assembly of Pontibacter sp.</title>
        <authorList>
            <person name="Chhetri G."/>
        </authorList>
    </citation>
    <scope>NUCLEOTIDE SEQUENCE [LARGE SCALE GENOMIC DNA]</scope>
    <source>
        <strain evidence="2 3">JH31</strain>
    </source>
</reference>
<evidence type="ECO:0000259" key="1">
    <source>
        <dbReference type="Pfam" id="PF18962"/>
    </source>
</evidence>
<gene>
    <name evidence="2" type="ORF">H9Q13_09270</name>
</gene>
<dbReference type="InterPro" id="IPR026444">
    <property type="entry name" value="Secre_tail"/>
</dbReference>
<dbReference type="InterPro" id="IPR013783">
    <property type="entry name" value="Ig-like_fold"/>
</dbReference>
<evidence type="ECO:0000313" key="3">
    <source>
        <dbReference type="Proteomes" id="UP000625551"/>
    </source>
</evidence>
<proteinExistence type="predicted"/>
<comment type="caution">
    <text evidence="2">The sequence shown here is derived from an EMBL/GenBank/DDBJ whole genome shotgun (WGS) entry which is preliminary data.</text>
</comment>
<organism evidence="2 3">
    <name type="scientific">Pontibacter aquaedesilientis</name>
    <dbReference type="NCBI Taxonomy" id="2766980"/>
    <lineage>
        <taxon>Bacteria</taxon>
        <taxon>Pseudomonadati</taxon>
        <taxon>Bacteroidota</taxon>
        <taxon>Cytophagia</taxon>
        <taxon>Cytophagales</taxon>
        <taxon>Hymenobacteraceae</taxon>
        <taxon>Pontibacter</taxon>
    </lineage>
</organism>
<dbReference type="Proteomes" id="UP000625551">
    <property type="component" value="Unassembled WGS sequence"/>
</dbReference>
<keyword evidence="3" id="KW-1185">Reference proteome</keyword>
<sequence>MVTEKIRLRWEITTPSTNQDYYAIDDITITGMPEEGISTFDWGTRPLNENPFVVSAPGSATPYSQDGVKIFLSKTSAAGVNMTESLVTTRFQSPKQSLSLVQTGATNTNGTDIQIQFNEPVSDLSFTLFDVDRVGGQFLDRLVITGVNAFGGTVALSRNKVQTTTMNGFTTANGVVGQSVSDVPANSTEGNVKVTFSEEVVRVVIRYLNSDAGSGQQGIAINNLSWRKLVTISPLPVTLVSFKGALQNGAVKLSWSTASEIDNDKFVIERSQDGKIFKAIGEVKGKGTTNLLNTYSFADKNPVNGTNYYRLKQMDFNGEFEYSKTIALNLEMAATSSVYPTLASSEITVKLGTTGEKTNVLVTDMTGKQVTLVERVTDQQLVLPVHQLKSGIYFVTIQGDMQKETIRFVKQ</sequence>